<dbReference type="Proteomes" id="UP000275408">
    <property type="component" value="Unassembled WGS sequence"/>
</dbReference>
<protein>
    <submittedName>
        <fullName evidence="1">Uncharacterized protein</fullName>
    </submittedName>
</protein>
<dbReference type="AlphaFoldDB" id="A0A3M6U040"/>
<gene>
    <name evidence="1" type="ORF">pdam_00009621</name>
</gene>
<name>A0A3M6U040_POCDA</name>
<sequence length="526" mass="60896">MVESIEISACARMDIPEHRLSRSGNLFMADLPKSEPGRQIPVEFTGSHRGYKTVFYIEKSYNHGANTIRYDLDGSHYYLCVEGNRVFLQTGFRSFSIPTLYDKREAIGNSMFQEISNNNNHKLYSLPPPPYLGTLRTRKNCKFQLSIPFATSKDQYQEELRTTDQAWRKTRHKANMVESIEISACARMDIPEHRLSRSGNLFIADLPEGEPGRQIPVEFTGSHRGYKTVFYIEKSYNHGANTIRYDLDGSHYYLCVEGNRVFLQLGAHQPDEMKYMFEVQNVNKDSDFMSIKSKYTGRYLASDEDGEAFMEEVEPSLMKDDQPTDRQTWFLIHFVETVEIEGESKLYSCNFESTSIDYSVTCQAQGEPGRQILVEFTGSHRSYKTVFYIEKSYNYGAHTIRYDLGGSHYYLCVEGNRVFLQLGVHQPDEMKYIFELQHVNKDSDYMSIKSKYTGRYLASDEDGKAFVEEVKPSLTKDNQPTDRQTWFLLHFEETVKRERESTFYSCNFDSTSIDYSVTCQAQVEAC</sequence>
<proteinExistence type="predicted"/>
<organism evidence="1 2">
    <name type="scientific">Pocillopora damicornis</name>
    <name type="common">Cauliflower coral</name>
    <name type="synonym">Millepora damicornis</name>
    <dbReference type="NCBI Taxonomy" id="46731"/>
    <lineage>
        <taxon>Eukaryota</taxon>
        <taxon>Metazoa</taxon>
        <taxon>Cnidaria</taxon>
        <taxon>Anthozoa</taxon>
        <taxon>Hexacorallia</taxon>
        <taxon>Scleractinia</taxon>
        <taxon>Astrocoeniina</taxon>
        <taxon>Pocilloporidae</taxon>
        <taxon>Pocillopora</taxon>
    </lineage>
</organism>
<comment type="caution">
    <text evidence="1">The sequence shown here is derived from an EMBL/GenBank/DDBJ whole genome shotgun (WGS) entry which is preliminary data.</text>
</comment>
<dbReference type="OrthoDB" id="5950770at2759"/>
<accession>A0A3M6U040</accession>
<reference evidence="1 2" key="1">
    <citation type="journal article" date="2018" name="Sci. Rep.">
        <title>Comparative analysis of the Pocillopora damicornis genome highlights role of immune system in coral evolution.</title>
        <authorList>
            <person name="Cunning R."/>
            <person name="Bay R.A."/>
            <person name="Gillette P."/>
            <person name="Baker A.C."/>
            <person name="Traylor-Knowles N."/>
        </authorList>
    </citation>
    <scope>NUCLEOTIDE SEQUENCE [LARGE SCALE GENOMIC DNA]</scope>
    <source>
        <strain evidence="1">RSMAS</strain>
        <tissue evidence="1">Whole animal</tissue>
    </source>
</reference>
<evidence type="ECO:0000313" key="1">
    <source>
        <dbReference type="EMBL" id="RMX47045.1"/>
    </source>
</evidence>
<dbReference type="EMBL" id="RCHS01002511">
    <property type="protein sequence ID" value="RMX47045.1"/>
    <property type="molecule type" value="Genomic_DNA"/>
</dbReference>
<evidence type="ECO:0000313" key="2">
    <source>
        <dbReference type="Proteomes" id="UP000275408"/>
    </source>
</evidence>
<keyword evidence="2" id="KW-1185">Reference proteome</keyword>